<sequence>MASAELYGIAEIRQPASAELLARFEVGQGSAELYASANIRNLDSQELFSAFIVRQLVASNLYFTFYVRPFELRAGEMTIGGRNRRMTIK</sequence>
<protein>
    <submittedName>
        <fullName evidence="1">Uncharacterized protein</fullName>
    </submittedName>
</protein>
<evidence type="ECO:0000313" key="1">
    <source>
        <dbReference type="EMBL" id="KKK67459.1"/>
    </source>
</evidence>
<comment type="caution">
    <text evidence="1">The sequence shown here is derived from an EMBL/GenBank/DDBJ whole genome shotgun (WGS) entry which is preliminary data.</text>
</comment>
<name>A0A0F8ZM42_9ZZZZ</name>
<dbReference type="EMBL" id="LAZR01059601">
    <property type="protein sequence ID" value="KKK67459.1"/>
    <property type="molecule type" value="Genomic_DNA"/>
</dbReference>
<reference evidence="1" key="1">
    <citation type="journal article" date="2015" name="Nature">
        <title>Complex archaea that bridge the gap between prokaryotes and eukaryotes.</title>
        <authorList>
            <person name="Spang A."/>
            <person name="Saw J.H."/>
            <person name="Jorgensen S.L."/>
            <person name="Zaremba-Niedzwiedzka K."/>
            <person name="Martijn J."/>
            <person name="Lind A.E."/>
            <person name="van Eijk R."/>
            <person name="Schleper C."/>
            <person name="Guy L."/>
            <person name="Ettema T.J."/>
        </authorList>
    </citation>
    <scope>NUCLEOTIDE SEQUENCE</scope>
</reference>
<gene>
    <name evidence="1" type="ORF">LCGC14_2953870</name>
</gene>
<organism evidence="1">
    <name type="scientific">marine sediment metagenome</name>
    <dbReference type="NCBI Taxonomy" id="412755"/>
    <lineage>
        <taxon>unclassified sequences</taxon>
        <taxon>metagenomes</taxon>
        <taxon>ecological metagenomes</taxon>
    </lineage>
</organism>
<dbReference type="AlphaFoldDB" id="A0A0F8ZM42"/>
<proteinExistence type="predicted"/>
<accession>A0A0F8ZM42</accession>